<feature type="active site" evidence="3">
    <location>
        <position position="143"/>
    </location>
</feature>
<comment type="function">
    <text evidence="5">Responsible for synthesis of pseudouridine from uracil.</text>
</comment>
<sequence>MAELVSVSKTEDGTRLLRWFLRRYPAMPQREFYKLCRGGQIRVNSSRARGQEILRAGDVVRVPPTLASYAVAPAKKTESGAHFSLSDLESLRKCIIHDDEDIVVFNKPAGLAVQGGTGIRKSVDKMAAALFPYAKISLVHRLDRETSGVLVVAKNQHAAQVLANEFQTKTAHKEYLALLNGEVRPPHGVIDNYMTRGQVFDNPGRVDNGTGQRPQRAVTEYRVLSTAGGHLSWVLFSPKTGRTHQLRVHSALTLHAPIVGDELYGTDKKLDGALRSMLVTNNLFLLAYRLTFQHPGNGKMMTLCASVPEFMQPVIKFLEFKLP</sequence>
<dbReference type="Gene3D" id="3.30.2350.10">
    <property type="entry name" value="Pseudouridine synthase"/>
    <property type="match status" value="1"/>
</dbReference>
<dbReference type="EMBL" id="JADINE010000010">
    <property type="protein sequence ID" value="MBO8406953.1"/>
    <property type="molecule type" value="Genomic_DNA"/>
</dbReference>
<dbReference type="Proteomes" id="UP000721442">
    <property type="component" value="Unassembled WGS sequence"/>
</dbReference>
<dbReference type="CDD" id="cd02869">
    <property type="entry name" value="PseudoU_synth_RluA_like"/>
    <property type="match status" value="1"/>
</dbReference>
<dbReference type="SUPFAM" id="SSF55120">
    <property type="entry name" value="Pseudouridine synthase"/>
    <property type="match status" value="1"/>
</dbReference>
<dbReference type="NCBIfam" id="TIGR00005">
    <property type="entry name" value="rluA_subfam"/>
    <property type="match status" value="1"/>
</dbReference>
<dbReference type="Pfam" id="PF00849">
    <property type="entry name" value="PseudoU_synth_2"/>
    <property type="match status" value="1"/>
</dbReference>
<dbReference type="InterPro" id="IPR020103">
    <property type="entry name" value="PsdUridine_synth_cat_dom_sf"/>
</dbReference>
<dbReference type="CDD" id="cd00165">
    <property type="entry name" value="S4"/>
    <property type="match status" value="1"/>
</dbReference>
<dbReference type="EC" id="5.4.99.-" evidence="5"/>
<dbReference type="PROSITE" id="PS01129">
    <property type="entry name" value="PSI_RLU"/>
    <property type="match status" value="1"/>
</dbReference>
<dbReference type="PROSITE" id="PS50889">
    <property type="entry name" value="S4"/>
    <property type="match status" value="1"/>
</dbReference>
<comment type="catalytic activity">
    <reaction evidence="5">
        <text>a uridine in RNA = a pseudouridine in RNA</text>
        <dbReference type="Rhea" id="RHEA:48348"/>
        <dbReference type="Rhea" id="RHEA-COMP:12068"/>
        <dbReference type="Rhea" id="RHEA-COMP:12069"/>
        <dbReference type="ChEBI" id="CHEBI:65314"/>
        <dbReference type="ChEBI" id="CHEBI:65315"/>
    </reaction>
</comment>
<evidence type="ECO:0000256" key="2">
    <source>
        <dbReference type="ARBA" id="ARBA00023235"/>
    </source>
</evidence>
<keyword evidence="4" id="KW-0694">RNA-binding</keyword>
<reference evidence="7" key="1">
    <citation type="submission" date="2020-10" db="EMBL/GenBank/DDBJ databases">
        <authorList>
            <person name="Gilroy R."/>
        </authorList>
    </citation>
    <scope>NUCLEOTIDE SEQUENCE</scope>
    <source>
        <strain evidence="7">B1-16210</strain>
    </source>
</reference>
<organism evidence="7 8">
    <name type="scientific">Candidatus Enterousia excrementavium</name>
    <dbReference type="NCBI Taxonomy" id="2840789"/>
    <lineage>
        <taxon>Bacteria</taxon>
        <taxon>Pseudomonadati</taxon>
        <taxon>Pseudomonadota</taxon>
        <taxon>Alphaproteobacteria</taxon>
        <taxon>Candidatus Enterousia</taxon>
    </lineage>
</organism>
<dbReference type="GO" id="GO:0000455">
    <property type="term" value="P:enzyme-directed rRNA pseudouridine synthesis"/>
    <property type="evidence" value="ECO:0007669"/>
    <property type="project" value="TreeGrafter"/>
</dbReference>
<dbReference type="PANTHER" id="PTHR21600:SF81">
    <property type="entry name" value="21S RRNA PSEUDOURIDINE(2819) SYNTHASE"/>
    <property type="match status" value="1"/>
</dbReference>
<dbReference type="PANTHER" id="PTHR21600">
    <property type="entry name" value="MITOCHONDRIAL RNA PSEUDOURIDINE SYNTHASE"/>
    <property type="match status" value="1"/>
</dbReference>
<dbReference type="GO" id="GO:0003723">
    <property type="term" value="F:RNA binding"/>
    <property type="evidence" value="ECO:0007669"/>
    <property type="project" value="UniProtKB-KW"/>
</dbReference>
<evidence type="ECO:0000256" key="5">
    <source>
        <dbReference type="RuleBase" id="RU362028"/>
    </source>
</evidence>
<dbReference type="InterPro" id="IPR036986">
    <property type="entry name" value="S4_RNA-bd_sf"/>
</dbReference>
<keyword evidence="2 5" id="KW-0413">Isomerase</keyword>
<dbReference type="Gene3D" id="3.10.290.10">
    <property type="entry name" value="RNA-binding S4 domain"/>
    <property type="match status" value="1"/>
</dbReference>
<comment type="caution">
    <text evidence="7">The sequence shown here is derived from an EMBL/GenBank/DDBJ whole genome shotgun (WGS) entry which is preliminary data.</text>
</comment>
<dbReference type="InterPro" id="IPR006145">
    <property type="entry name" value="PsdUridine_synth_RsuA/RluA"/>
</dbReference>
<dbReference type="AlphaFoldDB" id="A0A940IC06"/>
<evidence type="ECO:0000256" key="3">
    <source>
        <dbReference type="PIRSR" id="PIRSR606225-1"/>
    </source>
</evidence>
<proteinExistence type="inferred from homology"/>
<comment type="similarity">
    <text evidence="1 5">Belongs to the pseudouridine synthase RluA family.</text>
</comment>
<dbReference type="InterPro" id="IPR050188">
    <property type="entry name" value="RluA_PseudoU_synthase"/>
</dbReference>
<dbReference type="GO" id="GO:0009982">
    <property type="term" value="F:pseudouridine synthase activity"/>
    <property type="evidence" value="ECO:0007669"/>
    <property type="project" value="InterPro"/>
</dbReference>
<evidence type="ECO:0000313" key="7">
    <source>
        <dbReference type="EMBL" id="MBO8406953.1"/>
    </source>
</evidence>
<dbReference type="GO" id="GO:0140098">
    <property type="term" value="F:catalytic activity, acting on RNA"/>
    <property type="evidence" value="ECO:0007669"/>
    <property type="project" value="UniProtKB-ARBA"/>
</dbReference>
<reference evidence="7" key="2">
    <citation type="journal article" date="2021" name="PeerJ">
        <title>Extensive microbial diversity within the chicken gut microbiome revealed by metagenomics and culture.</title>
        <authorList>
            <person name="Gilroy R."/>
            <person name="Ravi A."/>
            <person name="Getino M."/>
            <person name="Pursley I."/>
            <person name="Horton D.L."/>
            <person name="Alikhan N.F."/>
            <person name="Baker D."/>
            <person name="Gharbi K."/>
            <person name="Hall N."/>
            <person name="Watson M."/>
            <person name="Adriaenssens E.M."/>
            <person name="Foster-Nyarko E."/>
            <person name="Jarju S."/>
            <person name="Secka A."/>
            <person name="Antonio M."/>
            <person name="Oren A."/>
            <person name="Chaudhuri R.R."/>
            <person name="La Ragione R."/>
            <person name="Hildebrand F."/>
            <person name="Pallen M.J."/>
        </authorList>
    </citation>
    <scope>NUCLEOTIDE SEQUENCE</scope>
    <source>
        <strain evidence="7">B1-16210</strain>
    </source>
</reference>
<evidence type="ECO:0000256" key="4">
    <source>
        <dbReference type="PROSITE-ProRule" id="PRU00182"/>
    </source>
</evidence>
<accession>A0A940IC06</accession>
<evidence type="ECO:0000259" key="6">
    <source>
        <dbReference type="Pfam" id="PF00849"/>
    </source>
</evidence>
<feature type="domain" description="Pseudouridine synthase RsuA/RluA-like" evidence="6">
    <location>
        <begin position="101"/>
        <end position="251"/>
    </location>
</feature>
<name>A0A940IC06_9PROT</name>
<dbReference type="InterPro" id="IPR006225">
    <property type="entry name" value="PsdUridine_synth_RluC/D"/>
</dbReference>
<gene>
    <name evidence="7" type="ORF">IAC77_00645</name>
</gene>
<evidence type="ECO:0000313" key="8">
    <source>
        <dbReference type="Proteomes" id="UP000721442"/>
    </source>
</evidence>
<evidence type="ECO:0000256" key="1">
    <source>
        <dbReference type="ARBA" id="ARBA00010876"/>
    </source>
</evidence>
<dbReference type="InterPro" id="IPR006224">
    <property type="entry name" value="PsdUridine_synth_RluA-like_CS"/>
</dbReference>
<protein>
    <recommendedName>
        <fullName evidence="5">Pseudouridine synthase</fullName>
        <ecNumber evidence="5">5.4.99.-</ecNumber>
    </recommendedName>
</protein>